<dbReference type="InterPro" id="IPR029787">
    <property type="entry name" value="Nucleotide_cyclase"/>
</dbReference>
<dbReference type="EMBL" id="JADJOT010000009">
    <property type="protein sequence ID" value="MBK7954706.1"/>
    <property type="molecule type" value="Genomic_DNA"/>
</dbReference>
<protein>
    <submittedName>
        <fullName evidence="2">Diguanylate cyclase</fullName>
    </submittedName>
</protein>
<dbReference type="SUPFAM" id="SSF55073">
    <property type="entry name" value="Nucleotide cyclase"/>
    <property type="match status" value="1"/>
</dbReference>
<evidence type="ECO:0000313" key="3">
    <source>
        <dbReference type="Proteomes" id="UP000706151"/>
    </source>
</evidence>
<organism evidence="2 3">
    <name type="scientific">Candidatus Accumulibacter affinis</name>
    <dbReference type="NCBI Taxonomy" id="2954384"/>
    <lineage>
        <taxon>Bacteria</taxon>
        <taxon>Pseudomonadati</taxon>
        <taxon>Pseudomonadota</taxon>
        <taxon>Betaproteobacteria</taxon>
        <taxon>Candidatus Accumulibacter</taxon>
    </lineage>
</organism>
<dbReference type="InterPro" id="IPR043128">
    <property type="entry name" value="Rev_trsase/Diguanyl_cyclase"/>
</dbReference>
<dbReference type="Gene3D" id="3.30.70.270">
    <property type="match status" value="1"/>
</dbReference>
<comment type="caution">
    <text evidence="2">The sequence shown here is derived from an EMBL/GenBank/DDBJ whole genome shotgun (WGS) entry which is preliminary data.</text>
</comment>
<feature type="domain" description="GGDEF" evidence="1">
    <location>
        <begin position="33"/>
        <end position="85"/>
    </location>
</feature>
<evidence type="ECO:0000313" key="2">
    <source>
        <dbReference type="EMBL" id="MBK7954706.1"/>
    </source>
</evidence>
<dbReference type="InterPro" id="IPR000160">
    <property type="entry name" value="GGDEF_dom"/>
</dbReference>
<dbReference type="Pfam" id="PF00990">
    <property type="entry name" value="GGDEF"/>
    <property type="match status" value="1"/>
</dbReference>
<evidence type="ECO:0000259" key="1">
    <source>
        <dbReference type="Pfam" id="PF00990"/>
    </source>
</evidence>
<reference evidence="2 3" key="1">
    <citation type="submission" date="2020-10" db="EMBL/GenBank/DDBJ databases">
        <title>Connecting structure to function with the recovery of over 1000 high-quality activated sludge metagenome-assembled genomes encoding full-length rRNA genes using long-read sequencing.</title>
        <authorList>
            <person name="Singleton C.M."/>
            <person name="Petriglieri F."/>
            <person name="Kristensen J.M."/>
            <person name="Kirkegaard R.H."/>
            <person name="Michaelsen T.Y."/>
            <person name="Andersen M.H."/>
            <person name="Karst S.M."/>
            <person name="Dueholm M.S."/>
            <person name="Nielsen P.H."/>
            <person name="Albertsen M."/>
        </authorList>
    </citation>
    <scope>NUCLEOTIDE SEQUENCE [LARGE SCALE GENOMIC DNA]</scope>
    <source>
        <strain evidence="2">Fred_18-Q3-R57-64_BAT3C.720</strain>
    </source>
</reference>
<dbReference type="AlphaFoldDB" id="A0A935TAA7"/>
<name>A0A935TAA7_9PROT</name>
<proteinExistence type="predicted"/>
<gene>
    <name evidence="2" type="ORF">IPK02_12550</name>
</gene>
<dbReference type="Proteomes" id="UP000706151">
    <property type="component" value="Unassembled WGS sequence"/>
</dbReference>
<sequence length="149" mass="16383">MMVLVVSCLRKIAQPGSAGVTQPGSRMEALANGHAAGDTVLKRLAGRLGTVFQDTDYLVRWGGEEFLVVARATPHTHAAAERYKAPSSNYLHSFQLRRCARGDFPREHYTQQLRCRRRSNSLADMASPRSACAIDSLFPPFPLCAHATL</sequence>
<accession>A0A935TAA7</accession>